<organism evidence="1 2">
    <name type="scientific">Rhodococcus wratislaviensis</name>
    <name type="common">Tsukamurella wratislaviensis</name>
    <dbReference type="NCBI Taxonomy" id="44752"/>
    <lineage>
        <taxon>Bacteria</taxon>
        <taxon>Bacillati</taxon>
        <taxon>Actinomycetota</taxon>
        <taxon>Actinomycetes</taxon>
        <taxon>Mycobacteriales</taxon>
        <taxon>Nocardiaceae</taxon>
        <taxon>Rhodococcus</taxon>
    </lineage>
</organism>
<gene>
    <name evidence="1" type="ORF">Rhow_008498</name>
</gene>
<keyword evidence="2" id="KW-1185">Reference proteome</keyword>
<evidence type="ECO:0008006" key="3">
    <source>
        <dbReference type="Google" id="ProtNLM"/>
    </source>
</evidence>
<protein>
    <recommendedName>
        <fullName evidence="3">Three-Cys-motif partner protein</fullName>
    </recommendedName>
</protein>
<dbReference type="RefSeq" id="WP_124395826.1">
    <property type="nucleotide sequence ID" value="NZ_BHYM01000089.1"/>
</dbReference>
<dbReference type="InterPro" id="IPR031009">
    <property type="entry name" value="Tcm_partner"/>
</dbReference>
<evidence type="ECO:0000313" key="2">
    <source>
        <dbReference type="Proteomes" id="UP000287519"/>
    </source>
</evidence>
<dbReference type="Proteomes" id="UP000287519">
    <property type="component" value="Unassembled WGS sequence"/>
</dbReference>
<proteinExistence type="predicted"/>
<name>A0A402CKL8_RHOWR</name>
<comment type="caution">
    <text evidence="1">The sequence shown here is derived from an EMBL/GenBank/DDBJ whole genome shotgun (WGS) entry which is preliminary data.</text>
</comment>
<dbReference type="OrthoDB" id="5070486at2"/>
<dbReference type="AlphaFoldDB" id="A0A402CKL8"/>
<accession>A0A402CKL8</accession>
<reference evidence="1 2" key="1">
    <citation type="submission" date="2018-11" db="EMBL/GenBank/DDBJ databases">
        <title>Microbial catabolism of amino acid.</title>
        <authorList>
            <person name="Hibi M."/>
            <person name="Ogawa J."/>
        </authorList>
    </citation>
    <scope>NUCLEOTIDE SEQUENCE [LARGE SCALE GENOMIC DNA]</scope>
    <source>
        <strain evidence="1 2">C31-06</strain>
    </source>
</reference>
<dbReference type="EMBL" id="BHYM01000089">
    <property type="protein sequence ID" value="GCE44200.1"/>
    <property type="molecule type" value="Genomic_DNA"/>
</dbReference>
<dbReference type="NCBIfam" id="TIGR04474">
    <property type="entry name" value="tcm_partner"/>
    <property type="match status" value="1"/>
</dbReference>
<sequence length="361" mass="41167">MGSADVVTETVWEIEPHTKAKHEILTRYLDAWFPILASWSERVLFIDGFAGPGSYRSGEPGSPRLALESAKGQARFLRNSNVMFLFNEADPSRFQLLEEWRTNGNGAVPSNFSVLTRNQQFVDLAGEIVERRGDKRLVPTFAFVDPFGFKGVPLALICDLVRDRRSELFILFSFNSVNRWITHEGQQGNLSELFGCSDYAQADGLGPDERKRFLADLYERQLREVGQFPYVSRFEMIEMRGRTSYFLYHCTRSLKGLEVMRSAMWKIDPTNGSQFSDRVAGIEPLFDATFTLDLDKLLIARFKGQTVPIKVLQDFVLTGTRYAPAHLKKETLKPMQERGLIECIGQKRKGTYPEGVLIHFL</sequence>
<evidence type="ECO:0000313" key="1">
    <source>
        <dbReference type="EMBL" id="GCE44200.1"/>
    </source>
</evidence>